<evidence type="ECO:0000259" key="3">
    <source>
        <dbReference type="Pfam" id="PF03372"/>
    </source>
</evidence>
<dbReference type="EMBL" id="JROM01000022">
    <property type="protein sequence ID" value="KHE74213.1"/>
    <property type="molecule type" value="Genomic_DNA"/>
</dbReference>
<dbReference type="SUPFAM" id="SSF56219">
    <property type="entry name" value="DNase I-like"/>
    <property type="match status" value="1"/>
</dbReference>
<dbReference type="GO" id="GO:0003824">
    <property type="term" value="F:catalytic activity"/>
    <property type="evidence" value="ECO:0007669"/>
    <property type="project" value="InterPro"/>
</dbReference>
<sequence>MRLRSRTTAVSAAALAGVLAVTTVAPAAAGEGPRAASSSKGHESRDKHGLRVATYNASLNRGEQGQLLRDLSTPDNQQARNIAQVIQVNDPDIVLLNEFDYVPGGRAAQAFRDNYLAVSQNGHAPVDYPYHYVAPVNTGVPSGLDLNQDGTVGGPDDAWGFGLFPGQYGMVIYSKYPIAWDRVRTFQHFRWQDMPGNHLPTDYYAPEQAAQLRLSSKSHWDVPVRVGHKTVHVLAAHPTPPSFDGLEDRNGRRNNDEIRFWADYVTGTKSARYIYDDAGRRGGLPRGERFVIVGDYNSDPNDGDSFPGAARQLLDNSRVRDPQPTSTGAVVASARQGGANRTHVTRPALDTADFSDDPAPGNLRVDYALPSKNLPLLDAGAFWPAPGRPGSELTGESPFPTSDHRLVWVDVKIPGRR</sequence>
<feature type="region of interest" description="Disordered" evidence="1">
    <location>
        <begin position="29"/>
        <end position="48"/>
    </location>
</feature>
<dbReference type="Proteomes" id="UP000030664">
    <property type="component" value="Unassembled WGS sequence"/>
</dbReference>
<dbReference type="RefSeq" id="WP_035963981.1">
    <property type="nucleotide sequence ID" value="NZ_JROM01000022.1"/>
</dbReference>
<feature type="signal peptide" evidence="2">
    <location>
        <begin position="1"/>
        <end position="27"/>
    </location>
</feature>
<dbReference type="AlphaFoldDB" id="A0A0B0D9X1"/>
<feature type="chain" id="PRO_5002055785" description="Endonuclease/exonuclease/phosphatase domain-containing protein" evidence="2">
    <location>
        <begin position="28"/>
        <end position="417"/>
    </location>
</feature>
<comment type="caution">
    <text evidence="4">The sequence shown here is derived from an EMBL/GenBank/DDBJ whole genome shotgun (WGS) entry which is preliminary data.</text>
</comment>
<name>A0A0B0D9X1_9MICC</name>
<keyword evidence="2" id="KW-0732">Signal</keyword>
<accession>A0A0B0D9X1</accession>
<evidence type="ECO:0000313" key="5">
    <source>
        <dbReference type="Proteomes" id="UP000030664"/>
    </source>
</evidence>
<evidence type="ECO:0000313" key="4">
    <source>
        <dbReference type="EMBL" id="KHE74213.1"/>
    </source>
</evidence>
<reference evidence="4 5" key="1">
    <citation type="submission" date="2014-09" db="EMBL/GenBank/DDBJ databases">
        <title>High-quality draft genome sequence of Kocuria marina SO9-6, an actinobacterium isolated from a copper mine.</title>
        <authorList>
            <person name="Castro D.B."/>
            <person name="Pereira L.B."/>
            <person name="Silva M.V."/>
            <person name="Silva B.P."/>
            <person name="Zanardi B.R."/>
            <person name="Carlos C."/>
            <person name="Belgini D.R."/>
            <person name="Limache E.G."/>
            <person name="Lacerda G.V."/>
            <person name="Nery M.B."/>
            <person name="Gomes M.B."/>
            <person name="Souza S."/>
            <person name="Silva T.M."/>
            <person name="Rodrigues V.D."/>
            <person name="Paulino L.C."/>
            <person name="Vicentini R."/>
            <person name="Ferraz L.F."/>
            <person name="Ottoboni L.M."/>
        </authorList>
    </citation>
    <scope>NUCLEOTIDE SEQUENCE [LARGE SCALE GENOMIC DNA]</scope>
    <source>
        <strain evidence="4 5">SO9-6</strain>
    </source>
</reference>
<feature type="compositionally biased region" description="Low complexity" evidence="1">
    <location>
        <begin position="29"/>
        <end position="39"/>
    </location>
</feature>
<dbReference type="STRING" id="223184.AS25_07405"/>
<protein>
    <recommendedName>
        <fullName evidence="3">Endonuclease/exonuclease/phosphatase domain-containing protein</fullName>
    </recommendedName>
</protein>
<feature type="region of interest" description="Disordered" evidence="1">
    <location>
        <begin position="318"/>
        <end position="343"/>
    </location>
</feature>
<feature type="domain" description="Endonuclease/exonuclease/phosphatase" evidence="3">
    <location>
        <begin position="54"/>
        <end position="404"/>
    </location>
</feature>
<dbReference type="InterPro" id="IPR036691">
    <property type="entry name" value="Endo/exonu/phosph_ase_sf"/>
</dbReference>
<proteinExistence type="predicted"/>
<dbReference type="eggNOG" id="COG4222">
    <property type="taxonomic scope" value="Bacteria"/>
</dbReference>
<dbReference type="Gene3D" id="3.60.10.10">
    <property type="entry name" value="Endonuclease/exonuclease/phosphatase"/>
    <property type="match status" value="1"/>
</dbReference>
<organism evidence="4 5">
    <name type="scientific">Kocuria marina</name>
    <dbReference type="NCBI Taxonomy" id="223184"/>
    <lineage>
        <taxon>Bacteria</taxon>
        <taxon>Bacillati</taxon>
        <taxon>Actinomycetota</taxon>
        <taxon>Actinomycetes</taxon>
        <taxon>Micrococcales</taxon>
        <taxon>Micrococcaceae</taxon>
        <taxon>Kocuria</taxon>
    </lineage>
</organism>
<dbReference type="Pfam" id="PF03372">
    <property type="entry name" value="Exo_endo_phos"/>
    <property type="match status" value="1"/>
</dbReference>
<evidence type="ECO:0000256" key="2">
    <source>
        <dbReference type="SAM" id="SignalP"/>
    </source>
</evidence>
<gene>
    <name evidence="4" type="ORF">AS25_07405</name>
</gene>
<evidence type="ECO:0000256" key="1">
    <source>
        <dbReference type="SAM" id="MobiDB-lite"/>
    </source>
</evidence>
<dbReference type="InterPro" id="IPR005135">
    <property type="entry name" value="Endo/exonuclease/phosphatase"/>
</dbReference>